<gene>
    <name evidence="1" type="ORF">Tdes44962_MAKER07874</name>
</gene>
<reference evidence="1 2" key="1">
    <citation type="journal article" date="2018" name="IMA Fungus">
        <title>IMA Genome-F 10: Nine draft genome sequences of Claviceps purpurea s.lat., including C. arundinis, C. humidiphila, and C. cf. spartinae, pseudomolecules for the pitch canker pathogen Fusarium circinatum, draft genome of Davidsoniella eucalypti, Grosmannia galeiformis, Quambalaria eucalypti, and Teratosphaeria destructans.</title>
        <authorList>
            <person name="Wingfield B.D."/>
            <person name="Liu M."/>
            <person name="Nguyen H.D."/>
            <person name="Lane F.A."/>
            <person name="Morgan S.W."/>
            <person name="De Vos L."/>
            <person name="Wilken P.M."/>
            <person name="Duong T.A."/>
            <person name="Aylward J."/>
            <person name="Coetzee M.P."/>
            <person name="Dadej K."/>
            <person name="De Beer Z.W."/>
            <person name="Findlay W."/>
            <person name="Havenga M."/>
            <person name="Kolarik M."/>
            <person name="Menzies J.G."/>
            <person name="Naidoo K."/>
            <person name="Pochopski O."/>
            <person name="Shoukouhi P."/>
            <person name="Santana Q.C."/>
            <person name="Seifert K.A."/>
            <person name="Soal N."/>
            <person name="Steenkamp E.T."/>
            <person name="Tatham C.T."/>
            <person name="van der Nest M.A."/>
            <person name="Wingfield M.J."/>
        </authorList>
    </citation>
    <scope>NUCLEOTIDE SEQUENCE [LARGE SCALE GENOMIC DNA]</scope>
    <source>
        <strain evidence="1">CMW44962</strain>
    </source>
</reference>
<dbReference type="EMBL" id="RIBY02000535">
    <property type="protein sequence ID" value="KAH9841208.1"/>
    <property type="molecule type" value="Genomic_DNA"/>
</dbReference>
<sequence>MKFIAVLPLAVTCLSGIAYGQFIIGALAVMEFVVEVLEAEAVVAEVTASTDIAITAELVEGEALTAETSLALTGSATNEAGSLTLAGVEDLSFTIPQEGIIGELEAFTARAAGGTRVATPCRLHTKALPIPEGVIPPITFESTFTAQVAARNSEGLAATLEPHFTIGGEALEGAKVGVRAGRYTARLKNFTVKMLRGSS</sequence>
<name>A0A9W7SY60_9PEZI</name>
<evidence type="ECO:0000313" key="1">
    <source>
        <dbReference type="EMBL" id="KAH9841208.1"/>
    </source>
</evidence>
<protein>
    <submittedName>
        <fullName evidence="1">Uncharacterized protein</fullName>
    </submittedName>
</protein>
<evidence type="ECO:0000313" key="2">
    <source>
        <dbReference type="Proteomes" id="UP001138500"/>
    </source>
</evidence>
<comment type="caution">
    <text evidence="1">The sequence shown here is derived from an EMBL/GenBank/DDBJ whole genome shotgun (WGS) entry which is preliminary data.</text>
</comment>
<organism evidence="1 2">
    <name type="scientific">Teratosphaeria destructans</name>
    <dbReference type="NCBI Taxonomy" id="418781"/>
    <lineage>
        <taxon>Eukaryota</taxon>
        <taxon>Fungi</taxon>
        <taxon>Dikarya</taxon>
        <taxon>Ascomycota</taxon>
        <taxon>Pezizomycotina</taxon>
        <taxon>Dothideomycetes</taxon>
        <taxon>Dothideomycetidae</taxon>
        <taxon>Mycosphaerellales</taxon>
        <taxon>Teratosphaeriaceae</taxon>
        <taxon>Teratosphaeria</taxon>
    </lineage>
</organism>
<dbReference type="OrthoDB" id="10527349at2759"/>
<dbReference type="Proteomes" id="UP001138500">
    <property type="component" value="Unassembled WGS sequence"/>
</dbReference>
<accession>A0A9W7SY60</accession>
<reference evidence="1 2" key="2">
    <citation type="journal article" date="2021" name="Curr. Genet.">
        <title>Genetic response to nitrogen starvation in the aggressive Eucalyptus foliar pathogen Teratosphaeria destructans.</title>
        <authorList>
            <person name="Havenga M."/>
            <person name="Wingfield B.D."/>
            <person name="Wingfield M.J."/>
            <person name="Dreyer L.L."/>
            <person name="Roets F."/>
            <person name="Aylward J."/>
        </authorList>
    </citation>
    <scope>NUCLEOTIDE SEQUENCE [LARGE SCALE GENOMIC DNA]</scope>
    <source>
        <strain evidence="1">CMW44962</strain>
    </source>
</reference>
<keyword evidence="2" id="KW-1185">Reference proteome</keyword>
<proteinExistence type="predicted"/>
<dbReference type="AlphaFoldDB" id="A0A9W7SY60"/>